<accession>A0A1M7QSF1</accession>
<dbReference type="STRING" id="310782.SAMN05216499_14118"/>
<name>A0A1M7QSF1_9ACTN</name>
<evidence type="ECO:0000313" key="3">
    <source>
        <dbReference type="Proteomes" id="UP000184111"/>
    </source>
</evidence>
<evidence type="ECO:0000313" key="2">
    <source>
        <dbReference type="EMBL" id="SHN34437.1"/>
    </source>
</evidence>
<evidence type="ECO:0000256" key="1">
    <source>
        <dbReference type="SAM" id="MobiDB-lite"/>
    </source>
</evidence>
<dbReference type="AlphaFoldDB" id="A0A1M7QSF1"/>
<feature type="region of interest" description="Disordered" evidence="1">
    <location>
        <begin position="23"/>
        <end position="45"/>
    </location>
</feature>
<proteinExistence type="predicted"/>
<dbReference type="EMBL" id="FRBI01000041">
    <property type="protein sequence ID" value="SHN34437.1"/>
    <property type="molecule type" value="Genomic_DNA"/>
</dbReference>
<reference evidence="2 3" key="1">
    <citation type="submission" date="2016-11" db="EMBL/GenBank/DDBJ databases">
        <authorList>
            <person name="Jaros S."/>
            <person name="Januszkiewicz K."/>
            <person name="Wedrychowicz H."/>
        </authorList>
    </citation>
    <scope>NUCLEOTIDE SEQUENCE [LARGE SCALE GENOMIC DNA]</scope>
    <source>
        <strain evidence="2 3">CGMCC 4.2025</strain>
    </source>
</reference>
<dbReference type="Proteomes" id="UP000184111">
    <property type="component" value="Unassembled WGS sequence"/>
</dbReference>
<sequence length="261" mass="28172">MLRGQPRCLLSTFGRRGSWVRRSFGTPRATSTGSPTPHPAVRERDGPRSLRAVPSVCRDLVPAVPFCLPGAGCGGWVTMPIARVSSGSAYWYYLKCVAVGDRGQDRCRGRLPVGQVLAGEWIELGAPLLGLTGTVTEAEMKALFDRACTHIPSCWPPASRLEAPLTRVGRKYIRPAYEADQDQYRGAGGLRAGRRRGHGGVGAAVGGVWALCSIWCRGRRRRCRAGGRSGRGLLGLGGIEAPCRSRSFLRDPQLNSFGNDQ</sequence>
<protein>
    <submittedName>
        <fullName evidence="2">Uncharacterized protein</fullName>
    </submittedName>
</protein>
<organism evidence="2 3">
    <name type="scientific">Actinacidiphila paucisporea</name>
    <dbReference type="NCBI Taxonomy" id="310782"/>
    <lineage>
        <taxon>Bacteria</taxon>
        <taxon>Bacillati</taxon>
        <taxon>Actinomycetota</taxon>
        <taxon>Actinomycetes</taxon>
        <taxon>Kitasatosporales</taxon>
        <taxon>Streptomycetaceae</taxon>
        <taxon>Actinacidiphila</taxon>
    </lineage>
</organism>
<keyword evidence="3" id="KW-1185">Reference proteome</keyword>
<gene>
    <name evidence="2" type="ORF">SAMN05216499_14118</name>
</gene>